<sequence>MVTIPSEGFDAALTLTDTLDHLPASKRRELARVLEIIFAEVEQFRATKLSAKRANSQILKVILYGSYARGDWVEDRLSGYRSDYDILVIVNSEAFAQEQELWLSLDEHLLQEQISHRIETPIIPIVHSLHDVNDQLSRGRPFFVDIAKDGKILYEEEGHPLAQPKPLTKEEAAVEALQHFEKWYSQSSQFLETAENQINRGWLTMAAFNLHQSCESFYHCLLLTLTLYSPKSHRIKVLRSKAEEVDKRLIGVWPRDNRIARRRFELLSRAYVEARYSPNYAITSEELGWLLERVKFLQTTVATICREHLLGLPSGEGGGALPKN</sequence>
<proteinExistence type="predicted"/>
<name>A0ABR9IZT3_RHIVS</name>
<dbReference type="SUPFAM" id="SSF81301">
    <property type="entry name" value="Nucleotidyltransferase"/>
    <property type="match status" value="1"/>
</dbReference>
<dbReference type="PANTHER" id="PTHR33933">
    <property type="entry name" value="NUCLEOTIDYLTRANSFERASE"/>
    <property type="match status" value="1"/>
</dbReference>
<dbReference type="CDD" id="cd05403">
    <property type="entry name" value="NT_KNTase_like"/>
    <property type="match status" value="1"/>
</dbReference>
<gene>
    <name evidence="2" type="ORF">H4W29_005845</name>
</gene>
<dbReference type="InterPro" id="IPR052548">
    <property type="entry name" value="Type_VII_TA_antitoxin"/>
</dbReference>
<feature type="domain" description="HEPN" evidence="1">
    <location>
        <begin position="184"/>
        <end position="304"/>
    </location>
</feature>
<evidence type="ECO:0000259" key="1">
    <source>
        <dbReference type="PROSITE" id="PS50910"/>
    </source>
</evidence>
<dbReference type="PANTHER" id="PTHR33933:SF1">
    <property type="entry name" value="PROTEIN ADENYLYLTRANSFERASE MNTA-RELATED"/>
    <property type="match status" value="1"/>
</dbReference>
<dbReference type="Pfam" id="PF18765">
    <property type="entry name" value="Polbeta"/>
    <property type="match status" value="1"/>
</dbReference>
<dbReference type="EMBL" id="JADBEC010000002">
    <property type="protein sequence ID" value="MBE1508600.1"/>
    <property type="molecule type" value="Genomic_DNA"/>
</dbReference>
<organism evidence="2 3">
    <name type="scientific">Rhizobium viscosum</name>
    <name type="common">Arthrobacter viscosus</name>
    <dbReference type="NCBI Taxonomy" id="1673"/>
    <lineage>
        <taxon>Bacteria</taxon>
        <taxon>Pseudomonadati</taxon>
        <taxon>Pseudomonadota</taxon>
        <taxon>Alphaproteobacteria</taxon>
        <taxon>Hyphomicrobiales</taxon>
        <taxon>Rhizobiaceae</taxon>
        <taxon>Rhizobium/Agrobacterium group</taxon>
        <taxon>Rhizobium</taxon>
    </lineage>
</organism>
<reference evidence="2 3" key="1">
    <citation type="submission" date="2020-10" db="EMBL/GenBank/DDBJ databases">
        <title>Sequencing the genomes of 1000 actinobacteria strains.</title>
        <authorList>
            <person name="Klenk H.-P."/>
        </authorList>
    </citation>
    <scope>NUCLEOTIDE SEQUENCE [LARGE SCALE GENOMIC DNA]</scope>
    <source>
        <strain evidence="2 3">DSM 7307</strain>
    </source>
</reference>
<dbReference type="Gene3D" id="1.20.120.330">
    <property type="entry name" value="Nucleotidyltransferases domain 2"/>
    <property type="match status" value="1"/>
</dbReference>
<dbReference type="Gene3D" id="3.30.460.10">
    <property type="entry name" value="Beta Polymerase, domain 2"/>
    <property type="match status" value="1"/>
</dbReference>
<dbReference type="InterPro" id="IPR007842">
    <property type="entry name" value="HEPN_dom"/>
</dbReference>
<protein>
    <submittedName>
        <fullName evidence="2">HEPN domain-containing protein/predicted nucleotidyltransferase</fullName>
    </submittedName>
</protein>
<dbReference type="PROSITE" id="PS50910">
    <property type="entry name" value="HEPN"/>
    <property type="match status" value="1"/>
</dbReference>
<dbReference type="RefSeq" id="WP_192732174.1">
    <property type="nucleotide sequence ID" value="NZ_BAAAVL010000010.1"/>
</dbReference>
<accession>A0ABR9IZT3</accession>
<dbReference type="Pfam" id="PF05168">
    <property type="entry name" value="HEPN"/>
    <property type="match status" value="1"/>
</dbReference>
<evidence type="ECO:0000313" key="2">
    <source>
        <dbReference type="EMBL" id="MBE1508600.1"/>
    </source>
</evidence>
<dbReference type="Proteomes" id="UP000620262">
    <property type="component" value="Unassembled WGS sequence"/>
</dbReference>
<evidence type="ECO:0000313" key="3">
    <source>
        <dbReference type="Proteomes" id="UP000620262"/>
    </source>
</evidence>
<dbReference type="InterPro" id="IPR041633">
    <property type="entry name" value="Polbeta"/>
</dbReference>
<dbReference type="SUPFAM" id="SSF81593">
    <property type="entry name" value="Nucleotidyltransferase substrate binding subunit/domain"/>
    <property type="match status" value="1"/>
</dbReference>
<keyword evidence="3" id="KW-1185">Reference proteome</keyword>
<comment type="caution">
    <text evidence="2">The sequence shown here is derived from an EMBL/GenBank/DDBJ whole genome shotgun (WGS) entry which is preliminary data.</text>
</comment>
<dbReference type="SMART" id="SM00748">
    <property type="entry name" value="HEPN"/>
    <property type="match status" value="1"/>
</dbReference>
<dbReference type="InterPro" id="IPR043519">
    <property type="entry name" value="NT_sf"/>
</dbReference>